<feature type="transmembrane region" description="Helical" evidence="3">
    <location>
        <begin position="47"/>
        <end position="69"/>
    </location>
</feature>
<dbReference type="SUPFAM" id="SSF49354">
    <property type="entry name" value="PapD-like"/>
    <property type="match status" value="1"/>
</dbReference>
<evidence type="ECO:0000256" key="1">
    <source>
        <dbReference type="RuleBase" id="RU003425"/>
    </source>
</evidence>
<dbReference type="InterPro" id="IPR000535">
    <property type="entry name" value="MSP_dom"/>
</dbReference>
<feature type="compositionally biased region" description="Low complexity" evidence="2">
    <location>
        <begin position="193"/>
        <end position="209"/>
    </location>
</feature>
<dbReference type="Pfam" id="PF00635">
    <property type="entry name" value="Motile_Sperm"/>
    <property type="match status" value="1"/>
</dbReference>
<evidence type="ECO:0000256" key="2">
    <source>
        <dbReference type="SAM" id="MobiDB-lite"/>
    </source>
</evidence>
<dbReference type="EMBL" id="JARK01001505">
    <property type="protein sequence ID" value="EYB94622.1"/>
    <property type="molecule type" value="Genomic_DNA"/>
</dbReference>
<keyword evidence="3" id="KW-1133">Transmembrane helix</keyword>
<dbReference type="InterPro" id="IPR013783">
    <property type="entry name" value="Ig-like_fold"/>
</dbReference>
<keyword evidence="3" id="KW-0812">Transmembrane</keyword>
<feature type="transmembrane region" description="Helical" evidence="3">
    <location>
        <begin position="101"/>
        <end position="123"/>
    </location>
</feature>
<dbReference type="OrthoDB" id="5871570at2759"/>
<keyword evidence="6" id="KW-1185">Reference proteome</keyword>
<proteinExistence type="predicted"/>
<comment type="function">
    <text evidence="1">Central component in molecular interactions underlying sperm crawling. Forms an extensive filament system that extends from sperm villipoda, along the leading edge of the pseudopod.</text>
</comment>
<comment type="caution">
    <text evidence="5">The sequence shown here is derived from an EMBL/GenBank/DDBJ whole genome shotgun (WGS) entry which is preliminary data.</text>
</comment>
<sequence length="391" mass="43876">MITADVFVHSNSFHSVFHSLLVMHTGPVPHRKSSRYVPLRTTSRASVYLSTEEIFLLAAMCAFAAFNLHDAENTNFFNILTIVPGAVFSFKCLVMNGDRSLIVMSIVTAYWLFFSIAIFNGYMYKNEDSYLSIRLMLLGALGAKAYRKNWSTKEEENEATDPVSPTPRTEQLSTSRMKSSTQLTSTSVQDSGSSRTQSSSWTLSTSSTMRTTTTMLEKAGLLRTGVPARSEKVETCGRLHTAAMKTLTVDRTQKTTDIHRTAREPEQRNNKVVVSYGDIITNPLATMRFSQKENTRKLTVTNITSRTIMWALKASTVHSFNAIPAHGILHPGMQQRIVICMVEQILLEESKFPSKIAIDYAFVNDNEQSFDRNVFKTTARKRHVLQAILTA</sequence>
<evidence type="ECO:0000313" key="5">
    <source>
        <dbReference type="EMBL" id="EYB94622.1"/>
    </source>
</evidence>
<dbReference type="PROSITE" id="PS50202">
    <property type="entry name" value="MSP"/>
    <property type="match status" value="1"/>
</dbReference>
<feature type="transmembrane region" description="Helical" evidence="3">
    <location>
        <begin position="75"/>
        <end position="94"/>
    </location>
</feature>
<dbReference type="Gene3D" id="2.60.40.10">
    <property type="entry name" value="Immunoglobulins"/>
    <property type="match status" value="1"/>
</dbReference>
<evidence type="ECO:0000259" key="4">
    <source>
        <dbReference type="PROSITE" id="PS50202"/>
    </source>
</evidence>
<protein>
    <recommendedName>
        <fullName evidence="1">Major sperm protein</fullName>
    </recommendedName>
</protein>
<reference evidence="6" key="1">
    <citation type="journal article" date="2015" name="Nat. Genet.">
        <title>The genome and transcriptome of the zoonotic hookworm Ancylostoma ceylanicum identify infection-specific gene families.</title>
        <authorList>
            <person name="Schwarz E.M."/>
            <person name="Hu Y."/>
            <person name="Antoshechkin I."/>
            <person name="Miller M.M."/>
            <person name="Sternberg P.W."/>
            <person name="Aroian R.V."/>
        </authorList>
    </citation>
    <scope>NUCLEOTIDE SEQUENCE</scope>
    <source>
        <strain evidence="6">HY135</strain>
    </source>
</reference>
<feature type="region of interest" description="Disordered" evidence="2">
    <location>
        <begin position="152"/>
        <end position="209"/>
    </location>
</feature>
<dbReference type="Proteomes" id="UP000024635">
    <property type="component" value="Unassembled WGS sequence"/>
</dbReference>
<keyword evidence="1" id="KW-0963">Cytoplasm</keyword>
<dbReference type="InterPro" id="IPR008962">
    <property type="entry name" value="PapD-like_sf"/>
</dbReference>
<dbReference type="AlphaFoldDB" id="A0A016SW41"/>
<name>A0A016SW41_9BILA</name>
<accession>A0A016SW41</accession>
<keyword evidence="3" id="KW-0472">Membrane</keyword>
<evidence type="ECO:0000313" key="6">
    <source>
        <dbReference type="Proteomes" id="UP000024635"/>
    </source>
</evidence>
<organism evidence="5 6">
    <name type="scientific">Ancylostoma ceylanicum</name>
    <dbReference type="NCBI Taxonomy" id="53326"/>
    <lineage>
        <taxon>Eukaryota</taxon>
        <taxon>Metazoa</taxon>
        <taxon>Ecdysozoa</taxon>
        <taxon>Nematoda</taxon>
        <taxon>Chromadorea</taxon>
        <taxon>Rhabditida</taxon>
        <taxon>Rhabditina</taxon>
        <taxon>Rhabditomorpha</taxon>
        <taxon>Strongyloidea</taxon>
        <taxon>Ancylostomatidae</taxon>
        <taxon>Ancylostomatinae</taxon>
        <taxon>Ancylostoma</taxon>
    </lineage>
</organism>
<gene>
    <name evidence="5" type="primary">Acey_s0169.g219</name>
    <name evidence="5" type="ORF">Y032_0169g219</name>
</gene>
<feature type="domain" description="MSP" evidence="4">
    <location>
        <begin position="278"/>
        <end position="391"/>
    </location>
</feature>
<keyword evidence="1" id="KW-0206">Cytoskeleton</keyword>
<evidence type="ECO:0000256" key="3">
    <source>
        <dbReference type="SAM" id="Phobius"/>
    </source>
</evidence>
<feature type="compositionally biased region" description="Polar residues" evidence="2">
    <location>
        <begin position="166"/>
        <end position="192"/>
    </location>
</feature>